<dbReference type="GO" id="GO:0003677">
    <property type="term" value="F:DNA binding"/>
    <property type="evidence" value="ECO:0007669"/>
    <property type="project" value="InterPro"/>
</dbReference>
<protein>
    <submittedName>
        <fullName evidence="3">Integrase</fullName>
    </submittedName>
</protein>
<dbReference type="InterPro" id="IPR013762">
    <property type="entry name" value="Integrase-like_cat_sf"/>
</dbReference>
<name>A0A5C0SJS7_9EURY</name>
<evidence type="ECO:0000256" key="1">
    <source>
        <dbReference type="ARBA" id="ARBA00023172"/>
    </source>
</evidence>
<dbReference type="Gene3D" id="1.10.443.10">
    <property type="entry name" value="Intergrase catalytic core"/>
    <property type="match status" value="1"/>
</dbReference>
<evidence type="ECO:0000313" key="3">
    <source>
        <dbReference type="EMBL" id="QEK14561.1"/>
    </source>
</evidence>
<keyword evidence="4" id="KW-1185">Reference proteome</keyword>
<dbReference type="Proteomes" id="UP000322631">
    <property type="component" value="Chromosome"/>
</dbReference>
<dbReference type="InterPro" id="IPR011010">
    <property type="entry name" value="DNA_brk_join_enz"/>
</dbReference>
<dbReference type="InterPro" id="IPR031857">
    <property type="entry name" value="Integrase_SSV1_C"/>
</dbReference>
<gene>
    <name evidence="3" type="ORF">FPV09_04970</name>
</gene>
<evidence type="ECO:0000259" key="2">
    <source>
        <dbReference type="Pfam" id="PF16795"/>
    </source>
</evidence>
<evidence type="ECO:0000313" key="4">
    <source>
        <dbReference type="Proteomes" id="UP000322631"/>
    </source>
</evidence>
<dbReference type="GeneID" id="41609183"/>
<dbReference type="RefSeq" id="WP_148882593.1">
    <property type="nucleotide sequence ID" value="NZ_CP041932.1"/>
</dbReference>
<dbReference type="EMBL" id="CP041932">
    <property type="protein sequence ID" value="QEK14561.1"/>
    <property type="molecule type" value="Genomic_DNA"/>
</dbReference>
<accession>A0A5C0SJS7</accession>
<dbReference type="AlphaFoldDB" id="A0A5C0SJS7"/>
<organism evidence="3 4">
    <name type="scientific">Thermococcus aciditolerans</name>
    <dbReference type="NCBI Taxonomy" id="2598455"/>
    <lineage>
        <taxon>Archaea</taxon>
        <taxon>Methanobacteriati</taxon>
        <taxon>Methanobacteriota</taxon>
        <taxon>Thermococci</taxon>
        <taxon>Thermococcales</taxon>
        <taxon>Thermococcaceae</taxon>
        <taxon>Thermococcus</taxon>
    </lineage>
</organism>
<proteinExistence type="predicted"/>
<dbReference type="GO" id="GO:0015074">
    <property type="term" value="P:DNA integration"/>
    <property type="evidence" value="ECO:0007669"/>
    <property type="project" value="InterPro"/>
</dbReference>
<dbReference type="KEGG" id="them:FPV09_04970"/>
<dbReference type="Pfam" id="PF16795">
    <property type="entry name" value="Phage_integr_3"/>
    <property type="match status" value="1"/>
</dbReference>
<dbReference type="SUPFAM" id="SSF56349">
    <property type="entry name" value="DNA breaking-rejoining enzymes"/>
    <property type="match status" value="1"/>
</dbReference>
<feature type="domain" description="Integrase SSV1 C-terminal" evidence="2">
    <location>
        <begin position="116"/>
        <end position="275"/>
    </location>
</feature>
<dbReference type="GO" id="GO:0006310">
    <property type="term" value="P:DNA recombination"/>
    <property type="evidence" value="ECO:0007669"/>
    <property type="project" value="UniProtKB-KW"/>
</dbReference>
<keyword evidence="1" id="KW-0233">DNA recombination</keyword>
<sequence length="286" mass="33886">MNPRPADYKGITLQTLNELWSQHKEQFREWLSRRLAKEKTVKDYYNALEKLFMNYTVTFDKRSIKEAIGAVGNKKRYAYGLRNFLKFLAEIEVIDEEFSKFLQSYAKAKTNGVREVYILDREVFEAWEHIKERREEAQLLFKLMVFSGVRLSQLVRMLSTFDPTLLQFPVEGIARYPIRELSKGKKRGFWVYMPSELVTELKRIRIKESTAWEWVTYKRVSANTIRKWHYTFLIRQGVPADIADFIQGRASQRVGATHYLNKTLLADEWYSAVVDELKRALEEAEQ</sequence>
<reference evidence="3 4" key="1">
    <citation type="submission" date="2019-07" db="EMBL/GenBank/DDBJ databases">
        <title>Complete genome of Thermococcus acidophilus.</title>
        <authorList>
            <person name="Li X."/>
        </authorList>
    </citation>
    <scope>NUCLEOTIDE SEQUENCE [LARGE SCALE GENOMIC DNA]</scope>
    <source>
        <strain evidence="3 4">SY113</strain>
    </source>
</reference>